<proteinExistence type="predicted"/>
<dbReference type="Pfam" id="PF01479">
    <property type="entry name" value="S4"/>
    <property type="match status" value="1"/>
</dbReference>
<sequence>MSEGREVQWVDIAPEQAGQRIDNFLMTRLKGAPRALIYRIVRKGEVRVNKNA</sequence>
<dbReference type="InterPro" id="IPR036986">
    <property type="entry name" value="S4_RNA-bd_sf"/>
</dbReference>
<dbReference type="CDD" id="cd00165">
    <property type="entry name" value="S4"/>
    <property type="match status" value="1"/>
</dbReference>
<dbReference type="PROSITE" id="PS50889">
    <property type="entry name" value="S4"/>
    <property type="match status" value="1"/>
</dbReference>
<gene>
    <name evidence="3" type="ORF">HORIV_27100</name>
</gene>
<dbReference type="InterPro" id="IPR002942">
    <property type="entry name" value="S4_RNA-bd"/>
</dbReference>
<dbReference type="Proteomes" id="UP000289555">
    <property type="component" value="Chromosome"/>
</dbReference>
<accession>A0ABM7GI57</accession>
<dbReference type="Gene3D" id="3.10.290.10">
    <property type="entry name" value="RNA-binding S4 domain"/>
    <property type="match status" value="1"/>
</dbReference>
<evidence type="ECO:0000259" key="2">
    <source>
        <dbReference type="Pfam" id="PF01479"/>
    </source>
</evidence>
<keyword evidence="1" id="KW-0694">RNA-binding</keyword>
<dbReference type="SUPFAM" id="SSF55174">
    <property type="entry name" value="Alpha-L RNA-binding motif"/>
    <property type="match status" value="1"/>
</dbReference>
<name>A0ABM7GI57_9GAMM</name>
<reference evidence="4" key="1">
    <citation type="journal article" date="2019" name="Microbiol. Resour. Announc.">
        <title>Complete Genome Sequence of Halomonas olivaria, a Moderately Halophilic Bacterium Isolated from Olive Processing Effluents, Obtained by Nanopore Sequencing.</title>
        <authorList>
            <person name="Nagata S."/>
            <person name="Ii K.M."/>
            <person name="Tsukimi T."/>
            <person name="Miura M.C."/>
            <person name="Galipon J."/>
            <person name="Arakawa K."/>
        </authorList>
    </citation>
    <scope>NUCLEOTIDE SEQUENCE [LARGE SCALE GENOMIC DNA]</scope>
    <source>
        <strain evidence="4">TYRC17</strain>
    </source>
</reference>
<protein>
    <recommendedName>
        <fullName evidence="2">RNA-binding S4 domain-containing protein</fullName>
    </recommendedName>
</protein>
<dbReference type="EMBL" id="AP019416">
    <property type="protein sequence ID" value="BBI50289.1"/>
    <property type="molecule type" value="Genomic_DNA"/>
</dbReference>
<organism evidence="3 4">
    <name type="scientific">Vreelandella olivaria</name>
    <dbReference type="NCBI Taxonomy" id="390919"/>
    <lineage>
        <taxon>Bacteria</taxon>
        <taxon>Pseudomonadati</taxon>
        <taxon>Pseudomonadota</taxon>
        <taxon>Gammaproteobacteria</taxon>
        <taxon>Oceanospirillales</taxon>
        <taxon>Halomonadaceae</taxon>
        <taxon>Vreelandella</taxon>
    </lineage>
</organism>
<evidence type="ECO:0000313" key="4">
    <source>
        <dbReference type="Proteomes" id="UP000289555"/>
    </source>
</evidence>
<keyword evidence="4" id="KW-1185">Reference proteome</keyword>
<evidence type="ECO:0000256" key="1">
    <source>
        <dbReference type="PROSITE-ProRule" id="PRU00182"/>
    </source>
</evidence>
<feature type="domain" description="RNA-binding S4" evidence="2">
    <location>
        <begin position="19"/>
        <end position="50"/>
    </location>
</feature>
<evidence type="ECO:0000313" key="3">
    <source>
        <dbReference type="EMBL" id="BBI50289.1"/>
    </source>
</evidence>